<evidence type="ECO:0000256" key="1">
    <source>
        <dbReference type="SAM" id="MobiDB-lite"/>
    </source>
</evidence>
<dbReference type="InterPro" id="IPR031466">
    <property type="entry name" value="MIIP"/>
</dbReference>
<dbReference type="GeneID" id="103066561"/>
<dbReference type="OrthoDB" id="10002384at2759"/>
<dbReference type="GO" id="GO:0010972">
    <property type="term" value="P:negative regulation of G2/M transition of mitotic cell cycle"/>
    <property type="evidence" value="ECO:0007669"/>
    <property type="project" value="InterPro"/>
</dbReference>
<dbReference type="PANTHER" id="PTHR34831">
    <property type="entry name" value="MIGRATION AND INVASION-INHIBITORY PROTEIN"/>
    <property type="match status" value="1"/>
</dbReference>
<feature type="compositionally biased region" description="Basic and acidic residues" evidence="1">
    <location>
        <begin position="136"/>
        <end position="159"/>
    </location>
</feature>
<feature type="region of interest" description="Disordered" evidence="1">
    <location>
        <begin position="377"/>
        <end position="400"/>
    </location>
</feature>
<evidence type="ECO:0000313" key="3">
    <source>
        <dbReference type="RefSeq" id="XP_007441489.1"/>
    </source>
</evidence>
<feature type="region of interest" description="Disordered" evidence="1">
    <location>
        <begin position="27"/>
        <end position="189"/>
    </location>
</feature>
<dbReference type="Proteomes" id="UP000695026">
    <property type="component" value="Unplaced"/>
</dbReference>
<evidence type="ECO:0000313" key="2">
    <source>
        <dbReference type="Proteomes" id="UP000695026"/>
    </source>
</evidence>
<accession>A0A9F2RBA4</accession>
<name>A0A9F2RBA4_PYTBI</name>
<dbReference type="GO" id="GO:0030336">
    <property type="term" value="P:negative regulation of cell migration"/>
    <property type="evidence" value="ECO:0007669"/>
    <property type="project" value="InterPro"/>
</dbReference>
<keyword evidence="2" id="KW-1185">Reference proteome</keyword>
<dbReference type="KEGG" id="pbi:103066561"/>
<dbReference type="OMA" id="CKIPRSH"/>
<dbReference type="CTD" id="60672"/>
<organism evidence="2 3">
    <name type="scientific">Python bivittatus</name>
    <name type="common">Burmese python</name>
    <name type="synonym">Python molurus bivittatus</name>
    <dbReference type="NCBI Taxonomy" id="176946"/>
    <lineage>
        <taxon>Eukaryota</taxon>
        <taxon>Metazoa</taxon>
        <taxon>Chordata</taxon>
        <taxon>Craniata</taxon>
        <taxon>Vertebrata</taxon>
        <taxon>Euteleostomi</taxon>
        <taxon>Lepidosauria</taxon>
        <taxon>Squamata</taxon>
        <taxon>Bifurcata</taxon>
        <taxon>Unidentata</taxon>
        <taxon>Episquamata</taxon>
        <taxon>Toxicofera</taxon>
        <taxon>Serpentes</taxon>
        <taxon>Henophidia</taxon>
        <taxon>Pythonidae</taxon>
        <taxon>Python</taxon>
    </lineage>
</organism>
<dbReference type="RefSeq" id="XP_007441489.1">
    <property type="nucleotide sequence ID" value="XM_007441427.3"/>
</dbReference>
<dbReference type="PANTHER" id="PTHR34831:SF1">
    <property type="entry name" value="MIGRATION AND INVASION-INHIBITORY PROTEIN"/>
    <property type="match status" value="1"/>
</dbReference>
<reference evidence="3" key="1">
    <citation type="submission" date="2025-08" db="UniProtKB">
        <authorList>
            <consortium name="RefSeq"/>
        </authorList>
    </citation>
    <scope>IDENTIFICATION</scope>
    <source>
        <tissue evidence="3">Liver</tissue>
    </source>
</reference>
<proteinExistence type="predicted"/>
<feature type="compositionally biased region" description="Low complexity" evidence="1">
    <location>
        <begin position="95"/>
        <end position="114"/>
    </location>
</feature>
<dbReference type="Pfam" id="PF15734">
    <property type="entry name" value="MIIP"/>
    <property type="match status" value="1"/>
</dbReference>
<protein>
    <submittedName>
        <fullName evidence="3">Migration and invasion-inhibitory protein</fullName>
    </submittedName>
</protein>
<sequence length="435" mass="47743">MDLQQLRHLNQDLLRRLKANQEAIRKRLPATLASPSATPERKRAPGSTNGIRLPFCTDVEGATLSVPAAGSPPGARRGVGSPLRGTRSQREGRSPSRGPLSSPSVIVVPSGEAESGSEEAAKEGAPRKSPPGALRSAEERKKARGREELAQTPAEERGRQGASARMPQTPKSILLTPGGKHAKARKKKEAGHVTFVSDAEEPLIPADSLSARPFLGYDWIAGLLEMDTSLSEKPEEYFAELQNFRQVNREACIRDQDLQLEDVNSSALDRETETDVTSHQCVFCYRLNKRLFTVPMDPESACPVCKTPRAEKPPETLVEPAFIRISIPRATFLPAYKHKIHRRKSYEMEDNLALPSHCLAGWENPMGVSTPALSSLDLHSSLDSQGPHQNSGSRVSGGTRTDELLDLSRVVEFELSSVPWKQTHLKPPRCKATFH</sequence>
<dbReference type="AlphaFoldDB" id="A0A9F2RBA4"/>
<gene>
    <name evidence="3" type="primary">MIIP</name>
</gene>
<feature type="compositionally biased region" description="Polar residues" evidence="1">
    <location>
        <begin position="386"/>
        <end position="399"/>
    </location>
</feature>
<feature type="compositionally biased region" description="Basic residues" evidence="1">
    <location>
        <begin position="180"/>
        <end position="189"/>
    </location>
</feature>